<dbReference type="STRING" id="378806.STAUR_3029"/>
<dbReference type="CDD" id="cd06587">
    <property type="entry name" value="VOC"/>
    <property type="match status" value="1"/>
</dbReference>
<feature type="domain" description="VOC" evidence="2">
    <location>
        <begin position="17"/>
        <end position="154"/>
    </location>
</feature>
<evidence type="ECO:0000313" key="6">
    <source>
        <dbReference type="Proteomes" id="UP000032702"/>
    </source>
</evidence>
<dbReference type="Proteomes" id="UP000032702">
    <property type="component" value="Unassembled WGS sequence"/>
</dbReference>
<evidence type="ECO:0000313" key="5">
    <source>
        <dbReference type="Proteomes" id="UP000001351"/>
    </source>
</evidence>
<dbReference type="Gene3D" id="3.10.180.10">
    <property type="entry name" value="2,3-Dihydroxybiphenyl 1,2-Dioxygenase, domain 1"/>
    <property type="match status" value="1"/>
</dbReference>
<dbReference type="InterPro" id="IPR051332">
    <property type="entry name" value="Fosfomycin_Res_Enzymes"/>
</dbReference>
<dbReference type="InterPro" id="IPR004360">
    <property type="entry name" value="Glyas_Fos-R_dOase_dom"/>
</dbReference>
<dbReference type="HOGENOM" id="CLU_1600926_0_0_7"/>
<keyword evidence="1" id="KW-0479">Metal-binding</keyword>
<name>Q08UR1_STIAD</name>
<dbReference type="EMBL" id="AAMD01000126">
    <property type="protein sequence ID" value="EAU64200.1"/>
    <property type="molecule type" value="Genomic_DNA"/>
</dbReference>
<dbReference type="GO" id="GO:0051213">
    <property type="term" value="F:dioxygenase activity"/>
    <property type="evidence" value="ECO:0007669"/>
    <property type="project" value="UniProtKB-KW"/>
</dbReference>
<dbReference type="PROSITE" id="PS51819">
    <property type="entry name" value="VOC"/>
    <property type="match status" value="1"/>
</dbReference>
<keyword evidence="4" id="KW-0223">Dioxygenase</keyword>
<dbReference type="EC" id="2.5.1.18" evidence="3"/>
<dbReference type="PANTHER" id="PTHR36113">
    <property type="entry name" value="LYASE, PUTATIVE-RELATED-RELATED"/>
    <property type="match status" value="1"/>
</dbReference>
<dbReference type="Pfam" id="PF00903">
    <property type="entry name" value="Glyoxalase"/>
    <property type="match status" value="1"/>
</dbReference>
<reference evidence="3 5" key="2">
    <citation type="journal article" date="2011" name="Mol. Biol. Evol.">
        <title>Comparative genomic analysis of fruiting body formation in Myxococcales.</title>
        <authorList>
            <person name="Huntley S."/>
            <person name="Hamann N."/>
            <person name="Wegener-Feldbrugge S."/>
            <person name="Treuner-Lange A."/>
            <person name="Kube M."/>
            <person name="Reinhardt R."/>
            <person name="Klages S."/>
            <person name="Muller R."/>
            <person name="Ronning C.M."/>
            <person name="Nierman W.C."/>
            <person name="Sogaard-Andersen L."/>
        </authorList>
    </citation>
    <scope>NUCLEOTIDE SEQUENCE [LARGE SCALE GENOMIC DNA]</scope>
    <source>
        <strain evidence="3 5">DW4/3-1</strain>
    </source>
</reference>
<dbReference type="InterPro" id="IPR037523">
    <property type="entry name" value="VOC_core"/>
</dbReference>
<evidence type="ECO:0000313" key="3">
    <source>
        <dbReference type="EMBL" id="ADO70821.1"/>
    </source>
</evidence>
<keyword evidence="3" id="KW-0808">Transferase</keyword>
<evidence type="ECO:0000313" key="4">
    <source>
        <dbReference type="EMBL" id="EAU64200.1"/>
    </source>
</evidence>
<evidence type="ECO:0000259" key="2">
    <source>
        <dbReference type="PROSITE" id="PS51819"/>
    </source>
</evidence>
<organism evidence="4 6">
    <name type="scientific">Stigmatella aurantiaca (strain DW4/3-1)</name>
    <dbReference type="NCBI Taxonomy" id="378806"/>
    <lineage>
        <taxon>Bacteria</taxon>
        <taxon>Pseudomonadati</taxon>
        <taxon>Myxococcota</taxon>
        <taxon>Myxococcia</taxon>
        <taxon>Myxococcales</taxon>
        <taxon>Cystobacterineae</taxon>
        <taxon>Archangiaceae</taxon>
        <taxon>Stigmatella</taxon>
    </lineage>
</organism>
<reference evidence="4 6" key="1">
    <citation type="submission" date="2006-04" db="EMBL/GenBank/DDBJ databases">
        <authorList>
            <person name="Nierman W.C."/>
        </authorList>
    </citation>
    <scope>NUCLEOTIDE SEQUENCE [LARGE SCALE GENOMIC DNA]</scope>
    <source>
        <strain evidence="4 6">DW4/3-1</strain>
    </source>
</reference>
<dbReference type="eggNOG" id="COG0346">
    <property type="taxonomic scope" value="Bacteria"/>
</dbReference>
<dbReference type="PANTHER" id="PTHR36113:SF6">
    <property type="entry name" value="FOSFOMYCIN RESISTANCE PROTEIN FOSX"/>
    <property type="match status" value="1"/>
</dbReference>
<keyword evidence="4" id="KW-0560">Oxidoreductase</keyword>
<dbReference type="GO" id="GO:0004364">
    <property type="term" value="F:glutathione transferase activity"/>
    <property type="evidence" value="ECO:0007669"/>
    <property type="project" value="UniProtKB-EC"/>
</dbReference>
<dbReference type="KEGG" id="sur:STAUR_3029"/>
<dbReference type="SUPFAM" id="SSF54593">
    <property type="entry name" value="Glyoxalase/Bleomycin resistance protein/Dihydroxybiphenyl dioxygenase"/>
    <property type="match status" value="1"/>
</dbReference>
<evidence type="ECO:0000256" key="1">
    <source>
        <dbReference type="ARBA" id="ARBA00022723"/>
    </source>
</evidence>
<keyword evidence="5" id="KW-1185">Reference proteome</keyword>
<dbReference type="EMBL" id="CP002271">
    <property type="protein sequence ID" value="ADO70821.1"/>
    <property type="molecule type" value="Genomic_DNA"/>
</dbReference>
<protein>
    <submittedName>
        <fullName evidence="4">1,2-dihydroxynaphthalene dioxygenase</fullName>
    </submittedName>
    <submittedName>
        <fullName evidence="3">Glutathione transferase</fullName>
        <ecNumber evidence="3">2.5.1.18</ecNumber>
    </submittedName>
</protein>
<sequence length="176" mass="19387">MSLHAPRTGPLHGVSLGIDHLTLPVSDLELAERFYVDLLGAEFLERFDAETFLRFRPDRANELENPRNSPLHVSVRLGHGPRLDLFLQAFGQPGLEQAHPHIAFAVAGPDLDRVKNALEAAGVPTDGPRRLGPPGQASLYFMDPFGNNLEFMTSAYPGSPPVGAPDWKRLAYQWKA</sequence>
<gene>
    <name evidence="3" type="ordered locus">STAUR_3029</name>
    <name evidence="4" type="ORF">STIAU_4348</name>
</gene>
<dbReference type="AlphaFoldDB" id="Q08UR1"/>
<dbReference type="PATRIC" id="fig|378806.16.peg.3126"/>
<dbReference type="OrthoDB" id="9798430at2"/>
<dbReference type="RefSeq" id="WP_002616837.1">
    <property type="nucleotide sequence ID" value="NC_014623.1"/>
</dbReference>
<dbReference type="GO" id="GO:0046872">
    <property type="term" value="F:metal ion binding"/>
    <property type="evidence" value="ECO:0007669"/>
    <property type="project" value="UniProtKB-KW"/>
</dbReference>
<dbReference type="Proteomes" id="UP000001351">
    <property type="component" value="Chromosome"/>
</dbReference>
<proteinExistence type="predicted"/>
<accession>Q08UR1</accession>
<dbReference type="InterPro" id="IPR029068">
    <property type="entry name" value="Glyas_Bleomycin-R_OHBP_Dase"/>
</dbReference>